<feature type="transmembrane region" description="Helical" evidence="1">
    <location>
        <begin position="15"/>
        <end position="33"/>
    </location>
</feature>
<dbReference type="GeneID" id="19880884"/>
<keyword evidence="3" id="KW-1185">Reference proteome</keyword>
<keyword evidence="1" id="KW-0812">Transmembrane</keyword>
<evidence type="ECO:0000313" key="3">
    <source>
        <dbReference type="Proteomes" id="UP000011082"/>
    </source>
</evidence>
<dbReference type="VEuPathDB" id="MicrosporidiaDB:VICG_00166"/>
<keyword evidence="1" id="KW-0472">Membrane</keyword>
<feature type="transmembrane region" description="Helical" evidence="1">
    <location>
        <begin position="116"/>
        <end position="136"/>
    </location>
</feature>
<name>L2GPT4_VITCO</name>
<dbReference type="RefSeq" id="XP_007603619.1">
    <property type="nucleotide sequence ID" value="XM_007603557.1"/>
</dbReference>
<dbReference type="Proteomes" id="UP000011082">
    <property type="component" value="Unassembled WGS sequence"/>
</dbReference>
<feature type="transmembrane region" description="Helical" evidence="1">
    <location>
        <begin position="266"/>
        <end position="284"/>
    </location>
</feature>
<keyword evidence="1" id="KW-1133">Transmembrane helix</keyword>
<accession>L2GPT4</accession>
<feature type="transmembrane region" description="Helical" evidence="1">
    <location>
        <begin position="379"/>
        <end position="396"/>
    </location>
</feature>
<organism evidence="2 3">
    <name type="scientific">Vittaforma corneae (strain ATCC 50505)</name>
    <name type="common">Microsporidian parasite</name>
    <name type="synonym">Nosema corneum</name>
    <dbReference type="NCBI Taxonomy" id="993615"/>
    <lineage>
        <taxon>Eukaryota</taxon>
        <taxon>Fungi</taxon>
        <taxon>Fungi incertae sedis</taxon>
        <taxon>Microsporidia</taxon>
        <taxon>Nosematidae</taxon>
        <taxon>Vittaforma</taxon>
    </lineage>
</organism>
<gene>
    <name evidence="2" type="ORF">VICG_00166</name>
</gene>
<proteinExistence type="predicted"/>
<feature type="transmembrane region" description="Helical" evidence="1">
    <location>
        <begin position="334"/>
        <end position="359"/>
    </location>
</feature>
<feature type="transmembrane region" description="Helical" evidence="1">
    <location>
        <begin position="142"/>
        <end position="160"/>
    </location>
</feature>
<evidence type="ECO:0000256" key="1">
    <source>
        <dbReference type="SAM" id="Phobius"/>
    </source>
</evidence>
<feature type="transmembrane region" description="Helical" evidence="1">
    <location>
        <begin position="54"/>
        <end position="74"/>
    </location>
</feature>
<feature type="transmembrane region" description="Helical" evidence="1">
    <location>
        <begin position="86"/>
        <end position="104"/>
    </location>
</feature>
<evidence type="ECO:0000313" key="2">
    <source>
        <dbReference type="EMBL" id="ELA42851.1"/>
    </source>
</evidence>
<feature type="transmembrane region" description="Helical" evidence="1">
    <location>
        <begin position="238"/>
        <end position="259"/>
    </location>
</feature>
<feature type="transmembrane region" description="Helical" evidence="1">
    <location>
        <begin position="213"/>
        <end position="232"/>
    </location>
</feature>
<dbReference type="HOGENOM" id="CLU_638099_0_0_1"/>
<dbReference type="EMBL" id="JH370130">
    <property type="protein sequence ID" value="ELA42851.1"/>
    <property type="molecule type" value="Genomic_DNA"/>
</dbReference>
<protein>
    <submittedName>
        <fullName evidence="2">Uncharacterized protein</fullName>
    </submittedName>
</protein>
<sequence length="430" mass="48038">MTPRIDSFNPFDSSIFINLMAYVLLFLTTSLLADGYIVQLAKRHPIKSENHNGIMAGFMQSLISTLPFTLISILHFPGNGFSTLAMSYKSILLVVALSFTILSLKNTMKVVVQSECLPLFGALYLFALSSCLVGHFQATAGAISITAAGLIICYILKRLFAVPESSLNEPNSVEISSTMFSEVITLTLLPFEIVLENLIIIPDTKLKSYSLPLPFKIFFSPATFSLLSLYYYGKLLDLNWLFAAATVSLVSSAVITFVYKKVQYSYILNVYSAIVSLSIQNFIFNQALKITKNLSEQLEIDIHKAMTFLAAPLISMPSLYIQNSFIKRRFHRQTLYSAFCFPCANIYVINLVAFIFNIFVSGNSANPKMDLALNGSMRYTLGGITALMSIVLLDVYKNNSRFRPTNWRLGIYSILQEYLITALCSLDKKD</sequence>
<dbReference type="InParanoid" id="L2GPT4"/>
<dbReference type="AlphaFoldDB" id="L2GPT4"/>
<reference evidence="3" key="1">
    <citation type="submission" date="2011-05" db="EMBL/GenBank/DDBJ databases">
        <title>The genome sequence of Vittaforma corneae strain ATCC 50505.</title>
        <authorList>
            <consortium name="The Broad Institute Genome Sequencing Platform"/>
            <person name="Cuomo C."/>
            <person name="Didier E."/>
            <person name="Bowers L."/>
            <person name="Young S.K."/>
            <person name="Zeng Q."/>
            <person name="Gargeya S."/>
            <person name="Fitzgerald M."/>
            <person name="Haas B."/>
            <person name="Abouelleil A."/>
            <person name="Alvarado L."/>
            <person name="Arachchi H.M."/>
            <person name="Berlin A."/>
            <person name="Chapman S.B."/>
            <person name="Gearin G."/>
            <person name="Goldberg J."/>
            <person name="Griggs A."/>
            <person name="Gujja S."/>
            <person name="Hansen M."/>
            <person name="Heiman D."/>
            <person name="Howarth C."/>
            <person name="Larimer J."/>
            <person name="Lui A."/>
            <person name="MacDonald P.J.P."/>
            <person name="McCowen C."/>
            <person name="Montmayeur A."/>
            <person name="Murphy C."/>
            <person name="Neiman D."/>
            <person name="Pearson M."/>
            <person name="Priest M."/>
            <person name="Roberts A."/>
            <person name="Saif S."/>
            <person name="Shea T."/>
            <person name="Sisk P."/>
            <person name="Stolte C."/>
            <person name="Sykes S."/>
            <person name="Wortman J."/>
            <person name="Nusbaum C."/>
            <person name="Birren B."/>
        </authorList>
    </citation>
    <scope>NUCLEOTIDE SEQUENCE [LARGE SCALE GENOMIC DNA]</scope>
    <source>
        <strain evidence="3">ATCC 50505</strain>
    </source>
</reference>